<keyword evidence="2 4" id="KW-0689">Ribosomal protein</keyword>
<proteinExistence type="inferred from homology"/>
<dbReference type="InterPro" id="IPR000196">
    <property type="entry name" value="Ribosomal_eL19_dom"/>
</dbReference>
<dbReference type="SMART" id="SM01416">
    <property type="entry name" value="Ribosomal_L19e"/>
    <property type="match status" value="1"/>
</dbReference>
<dbReference type="HAMAP" id="MF_01475">
    <property type="entry name" value="Ribosomal_eL19"/>
    <property type="match status" value="1"/>
</dbReference>
<name>A0A9W4TYG1_9ASCO</name>
<dbReference type="InterPro" id="IPR035970">
    <property type="entry name" value="60S_ribosomal_eL19_sf"/>
</dbReference>
<dbReference type="InterPro" id="IPR057260">
    <property type="entry name" value="Ribosomal_L19e_C"/>
</dbReference>
<dbReference type="InterPro" id="IPR039547">
    <property type="entry name" value="Ribosomal_eL19"/>
</dbReference>
<comment type="similarity">
    <text evidence="1 4">Belongs to the eukaryotic ribosomal protein eL19 family.</text>
</comment>
<evidence type="ECO:0000256" key="3">
    <source>
        <dbReference type="ARBA" id="ARBA00023274"/>
    </source>
</evidence>
<dbReference type="PANTHER" id="PTHR10722">
    <property type="entry name" value="60S RIBOSOMAL PROTEIN L19"/>
    <property type="match status" value="1"/>
</dbReference>
<feature type="domain" description="Large ribosomal subunit protein eL19" evidence="6">
    <location>
        <begin position="32"/>
        <end position="175"/>
    </location>
</feature>
<dbReference type="Proteomes" id="UP001152885">
    <property type="component" value="Unassembled WGS sequence"/>
</dbReference>
<dbReference type="PROSITE" id="PS00526">
    <property type="entry name" value="RIBOSOMAL_L19E"/>
    <property type="match status" value="1"/>
</dbReference>
<dbReference type="NCBIfam" id="NF006343">
    <property type="entry name" value="PRK08570.1"/>
    <property type="match status" value="1"/>
</dbReference>
<feature type="region of interest" description="Disordered" evidence="5">
    <location>
        <begin position="85"/>
        <end position="113"/>
    </location>
</feature>
<comment type="caution">
    <text evidence="7">The sequence shown here is derived from an EMBL/GenBank/DDBJ whole genome shotgun (WGS) entry which is preliminary data.</text>
</comment>
<keyword evidence="8" id="KW-1185">Reference proteome</keyword>
<evidence type="ECO:0000256" key="2">
    <source>
        <dbReference type="ARBA" id="ARBA00022980"/>
    </source>
</evidence>
<dbReference type="InterPro" id="IPR023638">
    <property type="entry name" value="Ribosomal_eL19_CS"/>
</dbReference>
<dbReference type="FunFam" id="1.10.1650.10:FF:000001">
    <property type="entry name" value="Ribosomal protein L19"/>
    <property type="match status" value="1"/>
</dbReference>
<dbReference type="SUPFAM" id="SSF48140">
    <property type="entry name" value="Ribosomal protein L19 (L19e)"/>
    <property type="match status" value="1"/>
</dbReference>
<dbReference type="GO" id="GO:0003735">
    <property type="term" value="F:structural constituent of ribosome"/>
    <property type="evidence" value="ECO:0007669"/>
    <property type="project" value="InterPro"/>
</dbReference>
<dbReference type="FunFam" id="1.10.1200.240:FF:000001">
    <property type="entry name" value="Ribosomal protein L19"/>
    <property type="match status" value="1"/>
</dbReference>
<dbReference type="Gene3D" id="1.10.1200.240">
    <property type="match status" value="1"/>
</dbReference>
<dbReference type="GO" id="GO:0006412">
    <property type="term" value="P:translation"/>
    <property type="evidence" value="ECO:0007669"/>
    <property type="project" value="InterPro"/>
</dbReference>
<dbReference type="InterPro" id="IPR033935">
    <property type="entry name" value="Ribosomal_eL19_euk"/>
</dbReference>
<dbReference type="Gene3D" id="1.10.1650.10">
    <property type="match status" value="1"/>
</dbReference>
<feature type="region of interest" description="Disordered" evidence="5">
    <location>
        <begin position="182"/>
        <end position="204"/>
    </location>
</feature>
<dbReference type="GO" id="GO:0022625">
    <property type="term" value="C:cytosolic large ribosomal subunit"/>
    <property type="evidence" value="ECO:0007669"/>
    <property type="project" value="InterPro"/>
</dbReference>
<dbReference type="CDD" id="cd01417">
    <property type="entry name" value="Ribosomal_L19e_E"/>
    <property type="match status" value="1"/>
</dbReference>
<accession>A0A9W4TYG1</accession>
<dbReference type="OrthoDB" id="5407653at2759"/>
<dbReference type="AlphaFoldDB" id="A0A9W4TYG1"/>
<keyword evidence="3 4" id="KW-0687">Ribonucleoprotein</keyword>
<dbReference type="Pfam" id="PF01280">
    <property type="entry name" value="Ribosomal_L19e"/>
    <property type="match status" value="1"/>
</dbReference>
<evidence type="ECO:0000256" key="1">
    <source>
        <dbReference type="ARBA" id="ARBA00011082"/>
    </source>
</evidence>
<dbReference type="GO" id="GO:0003723">
    <property type="term" value="F:RNA binding"/>
    <property type="evidence" value="ECO:0007669"/>
    <property type="project" value="InterPro"/>
</dbReference>
<dbReference type="InterPro" id="IPR015972">
    <property type="entry name" value="Ribosomal_eL19_dom1"/>
</dbReference>
<evidence type="ECO:0000256" key="4">
    <source>
        <dbReference type="RuleBase" id="RU000574"/>
    </source>
</evidence>
<dbReference type="InterPro" id="IPR057259">
    <property type="entry name" value="Ribosomal_L19e"/>
</dbReference>
<organism evidence="7 8">
    <name type="scientific">Candida verbasci</name>
    <dbReference type="NCBI Taxonomy" id="1227364"/>
    <lineage>
        <taxon>Eukaryota</taxon>
        <taxon>Fungi</taxon>
        <taxon>Dikarya</taxon>
        <taxon>Ascomycota</taxon>
        <taxon>Saccharomycotina</taxon>
        <taxon>Pichiomycetes</taxon>
        <taxon>Debaryomycetaceae</taxon>
        <taxon>Candida/Lodderomyces clade</taxon>
        <taxon>Candida</taxon>
    </lineage>
</organism>
<evidence type="ECO:0000259" key="6">
    <source>
        <dbReference type="SMART" id="SM01416"/>
    </source>
</evidence>
<reference evidence="7" key="1">
    <citation type="submission" date="2022-12" db="EMBL/GenBank/DDBJ databases">
        <authorList>
            <person name="Brejova B."/>
        </authorList>
    </citation>
    <scope>NUCLEOTIDE SEQUENCE</scope>
</reference>
<evidence type="ECO:0000256" key="5">
    <source>
        <dbReference type="SAM" id="MobiDB-lite"/>
    </source>
</evidence>
<gene>
    <name evidence="7" type="ORF">CANVERA_P3147</name>
</gene>
<evidence type="ECO:0000313" key="8">
    <source>
        <dbReference type="Proteomes" id="UP001152885"/>
    </source>
</evidence>
<protein>
    <recommendedName>
        <fullName evidence="4">Ribosomal protein L19</fullName>
    </recommendedName>
</protein>
<evidence type="ECO:0000313" key="7">
    <source>
        <dbReference type="EMBL" id="CAI5758635.1"/>
    </source>
</evidence>
<sequence length="218" mass="24461">MELMNKGTSLNRGNAKGITFKQGNYAQALVANLRTQKRLAASVVGVGARKIWLDPNETSEIANANSRASIRKLVKNGTIVRKPDTMHSRSRARALKESKAAGRHVGYGKRKGTANARMPSATIWMRRLRVLRRLLAKYRDAGKIDKHLYHGLYKSAKGNAFKHKRSLVEHIIAAKAEALREKSLKEEAEARRQKNKEARARRAQRVAEKQAAFLADEN</sequence>
<dbReference type="EMBL" id="CANTUO010000003">
    <property type="protein sequence ID" value="CAI5758635.1"/>
    <property type="molecule type" value="Genomic_DNA"/>
</dbReference>
<dbReference type="Pfam" id="PF25476">
    <property type="entry name" value="Ribosomal_L19e_C"/>
    <property type="match status" value="1"/>
</dbReference>